<feature type="transmembrane region" description="Helical" evidence="7">
    <location>
        <begin position="89"/>
        <end position="110"/>
    </location>
</feature>
<keyword evidence="2" id="KW-0813">Transport</keyword>
<feature type="domain" description="Major facilitator superfamily (MFS) profile" evidence="8">
    <location>
        <begin position="23"/>
        <end position="410"/>
    </location>
</feature>
<dbReference type="InterPro" id="IPR020846">
    <property type="entry name" value="MFS_dom"/>
</dbReference>
<feature type="transmembrane region" description="Helical" evidence="7">
    <location>
        <begin position="26"/>
        <end position="49"/>
    </location>
</feature>
<dbReference type="PANTHER" id="PTHR23513:SF11">
    <property type="entry name" value="STAPHYLOFERRIN A TRANSPORTER"/>
    <property type="match status" value="1"/>
</dbReference>
<dbReference type="InterPro" id="IPR036259">
    <property type="entry name" value="MFS_trans_sf"/>
</dbReference>
<dbReference type="Gene3D" id="1.20.1250.20">
    <property type="entry name" value="MFS general substrate transporter like domains"/>
    <property type="match status" value="1"/>
</dbReference>
<feature type="transmembrane region" description="Helical" evidence="7">
    <location>
        <begin position="298"/>
        <end position="315"/>
    </location>
</feature>
<sequence length="538" mass="56584">MTERTEAPSTDRVGTWTPLRRPAFRALWIASATSQLGTWMQTVGAQWFLTERDASATLIAMVQTATSLPVLLLALPVGALADLLDRRRILIGSSAAACLVATVMTVLTGAGLLSPYGLLALTALLGTTQAVLMPTWQAVQPDLVTRAELPAAAALGGISINAGRAIGPAIGGVLVAAGGPQWVFGLNALSFVLVTVAVWRRAPRADPIRREMERVGGAMRVGLGYVRHAPVFRRILLRALFWSAPATALWALLPVVAVQRLGLGSGGYGLLLGALGAGAVAGAVFLGRVDLRRRPNRLLAGSSLLYAGVLALLAVTRSPWLAGAALLLAGGCWLAVLSTLNALAQLVVPGWVRARGLAAYTVVFFAGQSLGGVLWGVAADLTSLPVALLLAAALLAAAGLSVVRWGLHDSAAIDPTPSPPVWPEPNLVLQADPDDGPVLVMSEYTVEPDRAEQFVAAMARVGRSRQRTGGRSWSLFQDGAVPNRFVETYLVPSWSEHLRQHSERLTVTDVRIEQEATALASGPPVVSHLFVPVSPQAR</sequence>
<keyword evidence="4 7" id="KW-0812">Transmembrane</keyword>
<evidence type="ECO:0000259" key="8">
    <source>
        <dbReference type="PROSITE" id="PS50850"/>
    </source>
</evidence>
<dbReference type="CDD" id="cd06173">
    <property type="entry name" value="MFS_MefA_like"/>
    <property type="match status" value="1"/>
</dbReference>
<keyword evidence="6 7" id="KW-0472">Membrane</keyword>
<name>A0A6J4I359_9ACTN</name>
<evidence type="ECO:0000313" key="9">
    <source>
        <dbReference type="EMBL" id="CAA9238900.1"/>
    </source>
</evidence>
<keyword evidence="3" id="KW-1003">Cell membrane</keyword>
<comment type="subcellular location">
    <subcellularLocation>
        <location evidence="1">Cell membrane</location>
        <topology evidence="1">Multi-pass membrane protein</topology>
    </subcellularLocation>
</comment>
<evidence type="ECO:0000256" key="1">
    <source>
        <dbReference type="ARBA" id="ARBA00004651"/>
    </source>
</evidence>
<keyword evidence="5 7" id="KW-1133">Transmembrane helix</keyword>
<evidence type="ECO:0000256" key="2">
    <source>
        <dbReference type="ARBA" id="ARBA00022448"/>
    </source>
</evidence>
<feature type="transmembrane region" description="Helical" evidence="7">
    <location>
        <begin position="356"/>
        <end position="378"/>
    </location>
</feature>
<reference evidence="9" key="1">
    <citation type="submission" date="2020-02" db="EMBL/GenBank/DDBJ databases">
        <authorList>
            <person name="Meier V. D."/>
        </authorList>
    </citation>
    <scope>NUCLEOTIDE SEQUENCE</scope>
    <source>
        <strain evidence="9">AVDCRST_MAG41</strain>
    </source>
</reference>
<dbReference type="GO" id="GO:0022857">
    <property type="term" value="F:transmembrane transporter activity"/>
    <property type="evidence" value="ECO:0007669"/>
    <property type="project" value="InterPro"/>
</dbReference>
<dbReference type="Pfam" id="PF05977">
    <property type="entry name" value="MFS_3"/>
    <property type="match status" value="1"/>
</dbReference>
<feature type="transmembrane region" description="Helical" evidence="7">
    <location>
        <begin position="55"/>
        <end position="77"/>
    </location>
</feature>
<gene>
    <name evidence="9" type="ORF">AVDCRST_MAG41-1297</name>
</gene>
<evidence type="ECO:0000256" key="3">
    <source>
        <dbReference type="ARBA" id="ARBA00022475"/>
    </source>
</evidence>
<evidence type="ECO:0000256" key="7">
    <source>
        <dbReference type="SAM" id="Phobius"/>
    </source>
</evidence>
<dbReference type="PROSITE" id="PS50850">
    <property type="entry name" value="MFS"/>
    <property type="match status" value="1"/>
</dbReference>
<evidence type="ECO:0000256" key="6">
    <source>
        <dbReference type="ARBA" id="ARBA00023136"/>
    </source>
</evidence>
<feature type="transmembrane region" description="Helical" evidence="7">
    <location>
        <begin position="268"/>
        <end position="286"/>
    </location>
</feature>
<feature type="transmembrane region" description="Helical" evidence="7">
    <location>
        <begin position="321"/>
        <end position="344"/>
    </location>
</feature>
<organism evidence="9">
    <name type="scientific">uncultured Mycobacteriales bacterium</name>
    <dbReference type="NCBI Taxonomy" id="581187"/>
    <lineage>
        <taxon>Bacteria</taxon>
        <taxon>Bacillati</taxon>
        <taxon>Actinomycetota</taxon>
        <taxon>Actinomycetes</taxon>
        <taxon>Mycobacteriales</taxon>
        <taxon>environmental samples</taxon>
    </lineage>
</organism>
<dbReference type="InterPro" id="IPR010290">
    <property type="entry name" value="TM_effector"/>
</dbReference>
<dbReference type="SUPFAM" id="SSF103473">
    <property type="entry name" value="MFS general substrate transporter"/>
    <property type="match status" value="1"/>
</dbReference>
<dbReference type="PANTHER" id="PTHR23513">
    <property type="entry name" value="INTEGRAL MEMBRANE EFFLUX PROTEIN-RELATED"/>
    <property type="match status" value="1"/>
</dbReference>
<feature type="transmembrane region" description="Helical" evidence="7">
    <location>
        <begin position="182"/>
        <end position="202"/>
    </location>
</feature>
<dbReference type="AlphaFoldDB" id="A0A6J4I359"/>
<feature type="transmembrane region" description="Helical" evidence="7">
    <location>
        <begin position="235"/>
        <end position="256"/>
    </location>
</feature>
<evidence type="ECO:0000256" key="5">
    <source>
        <dbReference type="ARBA" id="ARBA00022989"/>
    </source>
</evidence>
<evidence type="ECO:0000256" key="4">
    <source>
        <dbReference type="ARBA" id="ARBA00022692"/>
    </source>
</evidence>
<feature type="transmembrane region" description="Helical" evidence="7">
    <location>
        <begin position="384"/>
        <end position="403"/>
    </location>
</feature>
<accession>A0A6J4I359</accession>
<dbReference type="EMBL" id="CADCTP010000126">
    <property type="protein sequence ID" value="CAA9238900.1"/>
    <property type="molecule type" value="Genomic_DNA"/>
</dbReference>
<protein>
    <submittedName>
        <fullName evidence="9">Uncharacterized MFS-type transporter</fullName>
    </submittedName>
</protein>
<dbReference type="GO" id="GO:0005886">
    <property type="term" value="C:plasma membrane"/>
    <property type="evidence" value="ECO:0007669"/>
    <property type="project" value="UniProtKB-SubCell"/>
</dbReference>
<proteinExistence type="predicted"/>